<organism evidence="1 2">
    <name type="scientific">Bradyrhizobium erythrophlei</name>
    <dbReference type="NCBI Taxonomy" id="1437360"/>
    <lineage>
        <taxon>Bacteria</taxon>
        <taxon>Pseudomonadati</taxon>
        <taxon>Pseudomonadota</taxon>
        <taxon>Alphaproteobacteria</taxon>
        <taxon>Hyphomicrobiales</taxon>
        <taxon>Nitrobacteraceae</taxon>
        <taxon>Bradyrhizobium</taxon>
    </lineage>
</organism>
<reference evidence="1 2" key="1">
    <citation type="submission" date="2016-11" db="EMBL/GenBank/DDBJ databases">
        <authorList>
            <person name="Jaros S."/>
            <person name="Januszkiewicz K."/>
            <person name="Wedrychowicz H."/>
        </authorList>
    </citation>
    <scope>NUCLEOTIDE SEQUENCE [LARGE SCALE GENOMIC DNA]</scope>
    <source>
        <strain evidence="1 2">GAS138</strain>
    </source>
</reference>
<name>A0A1M5NJ43_9BRAD</name>
<evidence type="ECO:0000313" key="2">
    <source>
        <dbReference type="Proteomes" id="UP000189796"/>
    </source>
</evidence>
<protein>
    <submittedName>
        <fullName evidence="1">Uncharacterized protein</fullName>
    </submittedName>
</protein>
<dbReference type="OrthoDB" id="7473595at2"/>
<evidence type="ECO:0000313" key="1">
    <source>
        <dbReference type="EMBL" id="SHG89239.1"/>
    </source>
</evidence>
<accession>A0A1M5NJ43</accession>
<proteinExistence type="predicted"/>
<dbReference type="RefSeq" id="WP_079601950.1">
    <property type="nucleotide sequence ID" value="NZ_LT670817.1"/>
</dbReference>
<dbReference type="Proteomes" id="UP000189796">
    <property type="component" value="Chromosome I"/>
</dbReference>
<dbReference type="EMBL" id="LT670817">
    <property type="protein sequence ID" value="SHG89239.1"/>
    <property type="molecule type" value="Genomic_DNA"/>
</dbReference>
<sequence>MRVHLTRSRAVKVASYADASERVRRFIDTGDLGAGCGSSLAPFTGGTIIDDAGKIIAHVSYNGRVWPGAEWKPNSKPLYDPR</sequence>
<gene>
    <name evidence="1" type="ORF">SAMN05443248_3007</name>
</gene>
<dbReference type="AlphaFoldDB" id="A0A1M5NJ43"/>